<feature type="non-terminal residue" evidence="7">
    <location>
        <position position="1"/>
    </location>
</feature>
<evidence type="ECO:0000256" key="4">
    <source>
        <dbReference type="ARBA" id="ARBA00022840"/>
    </source>
</evidence>
<evidence type="ECO:0000256" key="2">
    <source>
        <dbReference type="ARBA" id="ARBA00022598"/>
    </source>
</evidence>
<gene>
    <name evidence="7" type="ORF">MNBD_GAMMA10-1111</name>
</gene>
<dbReference type="InterPro" id="IPR042099">
    <property type="entry name" value="ANL_N_sf"/>
</dbReference>
<dbReference type="GO" id="GO:0005524">
    <property type="term" value="F:ATP binding"/>
    <property type="evidence" value="ECO:0007669"/>
    <property type="project" value="UniProtKB-KW"/>
</dbReference>
<dbReference type="EMBL" id="UOFJ01000704">
    <property type="protein sequence ID" value="VAW73266.1"/>
    <property type="molecule type" value="Genomic_DNA"/>
</dbReference>
<feature type="domain" description="Acetyl-coenzyme A synthetase N-terminal" evidence="6">
    <location>
        <begin position="17"/>
        <end position="77"/>
    </location>
</feature>
<evidence type="ECO:0000259" key="5">
    <source>
        <dbReference type="Pfam" id="PF00501"/>
    </source>
</evidence>
<feature type="non-terminal residue" evidence="7">
    <location>
        <position position="558"/>
    </location>
</feature>
<name>A0A3B0YXY8_9ZZZZ</name>
<dbReference type="InterPro" id="IPR005914">
    <property type="entry name" value="Acac_CoA_synth"/>
</dbReference>
<keyword evidence="3" id="KW-0547">Nucleotide-binding</keyword>
<dbReference type="InterPro" id="IPR020845">
    <property type="entry name" value="AMP-binding_CS"/>
</dbReference>
<dbReference type="GO" id="GO:0006629">
    <property type="term" value="P:lipid metabolic process"/>
    <property type="evidence" value="ECO:0007669"/>
    <property type="project" value="InterPro"/>
</dbReference>
<evidence type="ECO:0000256" key="1">
    <source>
        <dbReference type="ARBA" id="ARBA00006432"/>
    </source>
</evidence>
<dbReference type="AlphaFoldDB" id="A0A3B0YXY8"/>
<dbReference type="EC" id="6.2.1.16" evidence="7"/>
<dbReference type="PROSITE" id="PS00455">
    <property type="entry name" value="AMP_BINDING"/>
    <property type="match status" value="1"/>
</dbReference>
<keyword evidence="4" id="KW-0067">ATP-binding</keyword>
<organism evidence="7">
    <name type="scientific">hydrothermal vent metagenome</name>
    <dbReference type="NCBI Taxonomy" id="652676"/>
    <lineage>
        <taxon>unclassified sequences</taxon>
        <taxon>metagenomes</taxon>
        <taxon>ecological metagenomes</taxon>
    </lineage>
</organism>
<evidence type="ECO:0000313" key="7">
    <source>
        <dbReference type="EMBL" id="VAW73266.1"/>
    </source>
</evidence>
<reference evidence="7" key="1">
    <citation type="submission" date="2018-06" db="EMBL/GenBank/DDBJ databases">
        <authorList>
            <person name="Zhirakovskaya E."/>
        </authorList>
    </citation>
    <scope>NUCLEOTIDE SEQUENCE</scope>
</reference>
<evidence type="ECO:0000259" key="6">
    <source>
        <dbReference type="Pfam" id="PF16177"/>
    </source>
</evidence>
<sequence>CFMQFVEHHYARKLADYDALYNWSINCREDFWDAIWRFFKIPNETDGETDGYRVLEPADVMFKANWFSGAKLNFAQNLLRFRDEHIALEFHNEKGHSVSLSYGDLYTQVAQLSAALKISGIGKGDRVAAIMPNIVQTVVAMLASTSLGAVWSCCSPEFGLQAMLDRFQQIQPKLLIFTDGYYYKGKSYKRLAVIKQLMAELSSLQLKVLVPYLDKEDEFEEMQGDKVELFDDFKLSGCQDVALQNIVFEKTEFSHPLYILYSSGTTGTPKCIVHGVGGTLLQHLKELSLHTDIKRSDKLFFYTSTGWMMWNWLISGLSLGATLVLYDGSPFYPQAQSLLRLVDQQKITVFGCGAKYISTLHRQQTEINYALKDLRLILSTGSPLLAQSYDYVYQTIKSDVQLSSISGGTDIISCFALGNPLTPVYRGELQGPGLGMAVEVWNEQGEALIQQKGELVCTRSFPSMPIYFWNDPQHKKYHKAYFEKYSGLWAQGDYAELTAHQGLIIYGRSDATLNPAGIRIGTAEIYRQLENNASIVDSVVVGQRWKGDQRIILFVQLV</sequence>
<dbReference type="InterPro" id="IPR032387">
    <property type="entry name" value="ACAS_N"/>
</dbReference>
<dbReference type="NCBIfam" id="NF002937">
    <property type="entry name" value="PRK03584.1"/>
    <property type="match status" value="1"/>
</dbReference>
<protein>
    <submittedName>
        <fullName evidence="7">Acetoacetyl-CoA synthetase</fullName>
        <ecNumber evidence="7">6.2.1.16</ecNumber>
    </submittedName>
</protein>
<dbReference type="GO" id="GO:0030729">
    <property type="term" value="F:acetoacetate-CoA ligase activity"/>
    <property type="evidence" value="ECO:0007669"/>
    <property type="project" value="UniProtKB-EC"/>
</dbReference>
<dbReference type="PANTHER" id="PTHR42921">
    <property type="entry name" value="ACETOACETYL-COA SYNTHETASE"/>
    <property type="match status" value="1"/>
</dbReference>
<accession>A0A3B0YXY8</accession>
<dbReference type="SUPFAM" id="SSF56801">
    <property type="entry name" value="Acetyl-CoA synthetase-like"/>
    <property type="match status" value="1"/>
</dbReference>
<evidence type="ECO:0000256" key="3">
    <source>
        <dbReference type="ARBA" id="ARBA00022741"/>
    </source>
</evidence>
<keyword evidence="2 7" id="KW-0436">Ligase</keyword>
<dbReference type="InterPro" id="IPR000873">
    <property type="entry name" value="AMP-dep_synth/lig_dom"/>
</dbReference>
<dbReference type="PANTHER" id="PTHR42921:SF1">
    <property type="entry name" value="ACETOACETYL-COA SYNTHETASE"/>
    <property type="match status" value="1"/>
</dbReference>
<comment type="similarity">
    <text evidence="1">Belongs to the ATP-dependent AMP-binding enzyme family.</text>
</comment>
<proteinExistence type="inferred from homology"/>
<dbReference type="Pfam" id="PF00501">
    <property type="entry name" value="AMP-binding"/>
    <property type="match status" value="1"/>
</dbReference>
<dbReference type="Pfam" id="PF16177">
    <property type="entry name" value="ACAS_N"/>
    <property type="match status" value="1"/>
</dbReference>
<dbReference type="NCBIfam" id="TIGR01217">
    <property type="entry name" value="ac_ac_CoA_syn"/>
    <property type="match status" value="1"/>
</dbReference>
<feature type="domain" description="AMP-dependent synthetase/ligase" evidence="5">
    <location>
        <begin position="82"/>
        <end position="458"/>
    </location>
</feature>
<dbReference type="Gene3D" id="3.40.50.12780">
    <property type="entry name" value="N-terminal domain of ligase-like"/>
    <property type="match status" value="1"/>
</dbReference>